<feature type="transmembrane region" description="Helical" evidence="2">
    <location>
        <begin position="256"/>
        <end position="273"/>
    </location>
</feature>
<dbReference type="Proteomes" id="UP000318380">
    <property type="component" value="Unassembled WGS sequence"/>
</dbReference>
<sequence>MSGVDGAPNQPERRPHEPGDDRPQEYRPPHTPQQPDSAPYPEAKPGAPGGGGLLASEIANALAWTATSFLIIYWFTQLFGAEGSTWIFILLWLASGAALVWPNAEVLAGRYLLGLRQPTMVESQRLTPSWYALAGRAGIDPRSRLLWIQNSESATAAAMGGRPVGITGWAMYTLPPGHLEAVMAFSLASSLRGHTWLSRLAMWYSLPARVVTYGIKKLLKLSRTVPAVGCTLVGFLLLSYIGIILFALVFYDSLSVPLQFLSPLVLPLVFAMLSHWNERMADRAVADLGYGRQLLEVFYGWQAQHQETSRRLGLAQPEWLGGQSSVSERIRALETYAQRF</sequence>
<dbReference type="GO" id="GO:0006508">
    <property type="term" value="P:proteolysis"/>
    <property type="evidence" value="ECO:0007669"/>
    <property type="project" value="UniProtKB-KW"/>
</dbReference>
<dbReference type="RefSeq" id="WP_145809165.1">
    <property type="nucleotide sequence ID" value="NZ_VIVK01000001.1"/>
</dbReference>
<keyword evidence="2" id="KW-0472">Membrane</keyword>
<keyword evidence="2" id="KW-0812">Transmembrane</keyword>
<keyword evidence="4" id="KW-1185">Reference proteome</keyword>
<dbReference type="EMBL" id="VIVK01000001">
    <property type="protein sequence ID" value="TWD83086.1"/>
    <property type="molecule type" value="Genomic_DNA"/>
</dbReference>
<keyword evidence="3" id="KW-0378">Hydrolase</keyword>
<evidence type="ECO:0000256" key="1">
    <source>
        <dbReference type="SAM" id="MobiDB-lite"/>
    </source>
</evidence>
<keyword evidence="2" id="KW-1133">Transmembrane helix</keyword>
<organism evidence="3 4">
    <name type="scientific">Kribbella amoyensis</name>
    <dbReference type="NCBI Taxonomy" id="996641"/>
    <lineage>
        <taxon>Bacteria</taxon>
        <taxon>Bacillati</taxon>
        <taxon>Actinomycetota</taxon>
        <taxon>Actinomycetes</taxon>
        <taxon>Propionibacteriales</taxon>
        <taxon>Kribbellaceae</taxon>
        <taxon>Kribbella</taxon>
    </lineage>
</organism>
<comment type="caution">
    <text evidence="3">The sequence shown here is derived from an EMBL/GenBank/DDBJ whole genome shotgun (WGS) entry which is preliminary data.</text>
</comment>
<keyword evidence="3" id="KW-0645">Protease</keyword>
<feature type="transmembrane region" description="Helical" evidence="2">
    <location>
        <begin position="83"/>
        <end position="101"/>
    </location>
</feature>
<feature type="compositionally biased region" description="Basic and acidic residues" evidence="1">
    <location>
        <begin position="11"/>
        <end position="28"/>
    </location>
</feature>
<dbReference type="OrthoDB" id="3474767at2"/>
<dbReference type="AlphaFoldDB" id="A0A561BW21"/>
<dbReference type="GO" id="GO:0008233">
    <property type="term" value="F:peptidase activity"/>
    <property type="evidence" value="ECO:0007669"/>
    <property type="project" value="UniProtKB-KW"/>
</dbReference>
<proteinExistence type="predicted"/>
<gene>
    <name evidence="3" type="ORF">FB561_4241</name>
</gene>
<evidence type="ECO:0000313" key="4">
    <source>
        <dbReference type="Proteomes" id="UP000318380"/>
    </source>
</evidence>
<name>A0A561BW21_9ACTN</name>
<evidence type="ECO:0000313" key="3">
    <source>
        <dbReference type="EMBL" id="TWD83086.1"/>
    </source>
</evidence>
<feature type="region of interest" description="Disordered" evidence="1">
    <location>
        <begin position="1"/>
        <end position="48"/>
    </location>
</feature>
<feature type="transmembrane region" description="Helical" evidence="2">
    <location>
        <begin position="58"/>
        <end position="76"/>
    </location>
</feature>
<evidence type="ECO:0000256" key="2">
    <source>
        <dbReference type="SAM" id="Phobius"/>
    </source>
</evidence>
<protein>
    <submittedName>
        <fullName evidence="3">Zn-dependent protease with chaperone function</fullName>
    </submittedName>
</protein>
<reference evidence="3 4" key="1">
    <citation type="submission" date="2019-06" db="EMBL/GenBank/DDBJ databases">
        <title>Sequencing the genomes of 1000 actinobacteria strains.</title>
        <authorList>
            <person name="Klenk H.-P."/>
        </authorList>
    </citation>
    <scope>NUCLEOTIDE SEQUENCE [LARGE SCALE GENOMIC DNA]</scope>
    <source>
        <strain evidence="3 4">DSM 24683</strain>
    </source>
</reference>
<feature type="transmembrane region" description="Helical" evidence="2">
    <location>
        <begin position="227"/>
        <end position="250"/>
    </location>
</feature>
<accession>A0A561BW21</accession>